<reference evidence="3 4" key="1">
    <citation type="submission" date="2023-03" db="EMBL/GenBank/DDBJ databases">
        <title>Draft genome sequence of Thalassotalea insulae KCTC 62186T.</title>
        <authorList>
            <person name="Sawabe T."/>
        </authorList>
    </citation>
    <scope>NUCLEOTIDE SEQUENCE [LARGE SCALE GENOMIC DNA]</scope>
    <source>
        <strain evidence="3 4">KCTC 62186</strain>
    </source>
</reference>
<protein>
    <recommendedName>
        <fullName evidence="5">Alginate export domain-containing protein</fullName>
    </recommendedName>
</protein>
<feature type="region of interest" description="Disordered" evidence="1">
    <location>
        <begin position="28"/>
        <end position="48"/>
    </location>
</feature>
<evidence type="ECO:0000256" key="2">
    <source>
        <dbReference type="SAM" id="SignalP"/>
    </source>
</evidence>
<evidence type="ECO:0000313" key="3">
    <source>
        <dbReference type="EMBL" id="GLX77963.1"/>
    </source>
</evidence>
<keyword evidence="2" id="KW-0732">Signal</keyword>
<dbReference type="Proteomes" id="UP001157186">
    <property type="component" value="Unassembled WGS sequence"/>
</dbReference>
<comment type="caution">
    <text evidence="3">The sequence shown here is derived from an EMBL/GenBank/DDBJ whole genome shotgun (WGS) entry which is preliminary data.</text>
</comment>
<sequence>MNKPILISLLFALNAHLTAFGQETATANEQQWNNNASSGFSDEDWGDDDWSEEQASPWQITGFIEAAYGEFLQSNIVRSRNSLKELRTRINLDYSHRLFELTAKGDLLFDHVTDDNDWQTRELNIAFSPANNLDIKAGRQILTWGTGDYVFLNDLFAKDWQSFFSGRDDQYLKAPSDSVKTTWYGQGFSIDFVWTPEFTPDNYLTGERFSFYSLNNQSQIAPAKQFKVKHTDNDQWSMRIATSIDSVEYALYGYKGHWSTPQGITKTSDGQTLPYFPQLNSWGASVRMPLANGLFNAEFANYNSLEDNSGSNPRIANSQQRWLVGYETELVKNLTVSAQFYLEQTKDYSAYLSTHPTPKLAAEENRQVLTMRLTYRAMQQKLRWSLFNFYSPSDDDGYVKASVNYRYSDRWSVALGGNVFWGSQPNSFFAQHESNSNAWLRVTAQF</sequence>
<dbReference type="SUPFAM" id="SSF56935">
    <property type="entry name" value="Porins"/>
    <property type="match status" value="1"/>
</dbReference>
<dbReference type="EMBL" id="BSST01000001">
    <property type="protein sequence ID" value="GLX77963.1"/>
    <property type="molecule type" value="Genomic_DNA"/>
</dbReference>
<feature type="chain" id="PRO_5046221262" description="Alginate export domain-containing protein" evidence="2">
    <location>
        <begin position="22"/>
        <end position="446"/>
    </location>
</feature>
<gene>
    <name evidence="3" type="ORF">tinsulaeT_13030</name>
</gene>
<dbReference type="RefSeq" id="WP_284243859.1">
    <property type="nucleotide sequence ID" value="NZ_BSST01000001.1"/>
</dbReference>
<proteinExistence type="predicted"/>
<evidence type="ECO:0008006" key="5">
    <source>
        <dbReference type="Google" id="ProtNLM"/>
    </source>
</evidence>
<evidence type="ECO:0000313" key="4">
    <source>
        <dbReference type="Proteomes" id="UP001157186"/>
    </source>
</evidence>
<evidence type="ECO:0000256" key="1">
    <source>
        <dbReference type="SAM" id="MobiDB-lite"/>
    </source>
</evidence>
<organism evidence="3 4">
    <name type="scientific">Thalassotalea insulae</name>
    <dbReference type="NCBI Taxonomy" id="2056778"/>
    <lineage>
        <taxon>Bacteria</taxon>
        <taxon>Pseudomonadati</taxon>
        <taxon>Pseudomonadota</taxon>
        <taxon>Gammaproteobacteria</taxon>
        <taxon>Alteromonadales</taxon>
        <taxon>Colwelliaceae</taxon>
        <taxon>Thalassotalea</taxon>
    </lineage>
</organism>
<feature type="signal peptide" evidence="2">
    <location>
        <begin position="1"/>
        <end position="21"/>
    </location>
</feature>
<accession>A0ABQ6GPQ6</accession>
<name>A0ABQ6GPQ6_9GAMM</name>
<keyword evidence="4" id="KW-1185">Reference proteome</keyword>